<evidence type="ECO:0000256" key="3">
    <source>
        <dbReference type="SAM" id="MobiDB-lite"/>
    </source>
</evidence>
<evidence type="ECO:0000256" key="1">
    <source>
        <dbReference type="ARBA" id="ARBA00022691"/>
    </source>
</evidence>
<feature type="compositionally biased region" description="Acidic residues" evidence="3">
    <location>
        <begin position="14"/>
        <end position="29"/>
    </location>
</feature>
<dbReference type="GO" id="GO:0032259">
    <property type="term" value="P:methylation"/>
    <property type="evidence" value="ECO:0007669"/>
    <property type="project" value="UniProtKB-KW"/>
</dbReference>
<dbReference type="GO" id="GO:0042054">
    <property type="term" value="F:histone methyltransferase activity"/>
    <property type="evidence" value="ECO:0007669"/>
    <property type="project" value="TreeGrafter"/>
</dbReference>
<keyword evidence="5" id="KW-1185">Reference proteome</keyword>
<dbReference type="AlphaFoldDB" id="A0A8J2WT50"/>
<organism evidence="4 5">
    <name type="scientific">Pelagomonas calceolata</name>
    <dbReference type="NCBI Taxonomy" id="35677"/>
    <lineage>
        <taxon>Eukaryota</taxon>
        <taxon>Sar</taxon>
        <taxon>Stramenopiles</taxon>
        <taxon>Ochrophyta</taxon>
        <taxon>Pelagophyceae</taxon>
        <taxon>Pelagomonadales</taxon>
        <taxon>Pelagomonadaceae</taxon>
        <taxon>Pelagomonas</taxon>
    </lineage>
</organism>
<evidence type="ECO:0000256" key="2">
    <source>
        <dbReference type="PROSITE-ProRule" id="PRU01015"/>
    </source>
</evidence>
<accession>A0A8J2WT50</accession>
<keyword evidence="2" id="KW-0489">Methyltransferase</keyword>
<dbReference type="EMBL" id="CAKKNE010000001">
    <property type="protein sequence ID" value="CAH0364420.1"/>
    <property type="molecule type" value="Genomic_DNA"/>
</dbReference>
<dbReference type="PANTHER" id="PTHR11006:SF4">
    <property type="entry name" value="PROTEIN ARGININE N-METHYLTRANSFERASE 7"/>
    <property type="match status" value="1"/>
</dbReference>
<dbReference type="InterPro" id="IPR029063">
    <property type="entry name" value="SAM-dependent_MTases_sf"/>
</dbReference>
<comment type="caution">
    <text evidence="4">The sequence shown here is derived from an EMBL/GenBank/DDBJ whole genome shotgun (WGS) entry which is preliminary data.</text>
</comment>
<sequence length="438" mass="47648">MATFGDVKIKLEEQPESEGDTEDTEDDDDGMIKGRCYVPPGCPNKEQNNFGDEFESHFVVPHRLGNQPGELVEAVNDFHYAMINDRPRNEFYRECLRRAIVPGQSIVLEIGTGSGLLAMLAARLGAKRVVAIEASPHMAALARRNINANNLDGTITILEALSTELDADDIRKALGVSTRREVSISAQTSSDSKPFTSDLPDVLVSELFGTLLLGESALEYLKDARERLVRPQCRIVPPRGRQLAALVECPAIAELSRANDFEGLDLGHVNVLQDTASLVFAKQYGFRFGDVPSRFLAPTIEVLSCDFARDAPGDWKAEMEHLVTCSEAGTAHCVVLFWEASQGGPGTPSWEGADTLMMSTDPRATRSNFARDMQWGQGIQLLEDLDAEALDAVRNPGGISTRPPTPLVVKAGEQLRAAVRLSSDSVVLQFGVRRAAGA</sequence>
<keyword evidence="1 2" id="KW-0949">S-adenosyl-L-methionine</keyword>
<dbReference type="GO" id="GO:0016274">
    <property type="term" value="F:protein-arginine N-methyltransferase activity"/>
    <property type="evidence" value="ECO:0007669"/>
    <property type="project" value="InterPro"/>
</dbReference>
<dbReference type="Gene3D" id="2.70.160.11">
    <property type="entry name" value="Hnrnp arginine n-methyltransferase1"/>
    <property type="match status" value="1"/>
</dbReference>
<dbReference type="CDD" id="cd02440">
    <property type="entry name" value="AdoMet_MTases"/>
    <property type="match status" value="1"/>
</dbReference>
<dbReference type="PROSITE" id="PS51678">
    <property type="entry name" value="SAM_MT_PRMT"/>
    <property type="match status" value="1"/>
</dbReference>
<name>A0A8J2WT50_9STRA</name>
<dbReference type="Proteomes" id="UP000789595">
    <property type="component" value="Unassembled WGS sequence"/>
</dbReference>
<gene>
    <name evidence="4" type="ORF">PECAL_1P07810</name>
</gene>
<dbReference type="SUPFAM" id="SSF53335">
    <property type="entry name" value="S-adenosyl-L-methionine-dependent methyltransferases"/>
    <property type="match status" value="1"/>
</dbReference>
<dbReference type="InterPro" id="IPR025799">
    <property type="entry name" value="Arg_MeTrfase"/>
</dbReference>
<evidence type="ECO:0000313" key="5">
    <source>
        <dbReference type="Proteomes" id="UP000789595"/>
    </source>
</evidence>
<dbReference type="PANTHER" id="PTHR11006">
    <property type="entry name" value="PROTEIN ARGININE N-METHYLTRANSFERASE"/>
    <property type="match status" value="1"/>
</dbReference>
<proteinExistence type="predicted"/>
<evidence type="ECO:0008006" key="6">
    <source>
        <dbReference type="Google" id="ProtNLM"/>
    </source>
</evidence>
<dbReference type="OrthoDB" id="412876at2759"/>
<evidence type="ECO:0000313" key="4">
    <source>
        <dbReference type="EMBL" id="CAH0364420.1"/>
    </source>
</evidence>
<reference evidence="4" key="1">
    <citation type="submission" date="2021-11" db="EMBL/GenBank/DDBJ databases">
        <authorList>
            <consortium name="Genoscope - CEA"/>
            <person name="William W."/>
        </authorList>
    </citation>
    <scope>NUCLEOTIDE SEQUENCE</scope>
</reference>
<dbReference type="Gene3D" id="3.40.50.150">
    <property type="entry name" value="Vaccinia Virus protein VP39"/>
    <property type="match status" value="1"/>
</dbReference>
<protein>
    <recommendedName>
        <fullName evidence="6">Methyltransferase domain-containing protein</fullName>
    </recommendedName>
</protein>
<feature type="region of interest" description="Disordered" evidence="3">
    <location>
        <begin position="1"/>
        <end position="31"/>
    </location>
</feature>
<keyword evidence="2" id="KW-0808">Transferase</keyword>
<dbReference type="Pfam" id="PF06325">
    <property type="entry name" value="PrmA"/>
    <property type="match status" value="1"/>
</dbReference>